<dbReference type="PROSITE" id="PS51898">
    <property type="entry name" value="TYR_RECOMBINASE"/>
    <property type="match status" value="1"/>
</dbReference>
<dbReference type="RefSeq" id="WP_066609243.1">
    <property type="nucleotide sequence ID" value="NZ_KQ130439.1"/>
</dbReference>
<dbReference type="EMBL" id="JACT01000008">
    <property type="protein sequence ID" value="KMS51732.1"/>
    <property type="molecule type" value="Genomic_DNA"/>
</dbReference>
<dbReference type="PANTHER" id="PTHR30349">
    <property type="entry name" value="PHAGE INTEGRASE-RELATED"/>
    <property type="match status" value="1"/>
</dbReference>
<dbReference type="Pfam" id="PF00589">
    <property type="entry name" value="Phage_integrase"/>
    <property type="match status" value="1"/>
</dbReference>
<evidence type="ECO:0000259" key="5">
    <source>
        <dbReference type="PROSITE" id="PS51898"/>
    </source>
</evidence>
<dbReference type="InterPro" id="IPR010998">
    <property type="entry name" value="Integrase_recombinase_N"/>
</dbReference>
<evidence type="ECO:0000259" key="6">
    <source>
        <dbReference type="PROSITE" id="PS51900"/>
    </source>
</evidence>
<evidence type="ECO:0000313" key="7">
    <source>
        <dbReference type="EMBL" id="KMS51732.1"/>
    </source>
</evidence>
<dbReference type="PATRIC" id="fig|1420583.3.peg.4405"/>
<keyword evidence="2 4" id="KW-0238">DNA-binding</keyword>
<comment type="caution">
    <text evidence="7">The sequence shown here is derived from an EMBL/GenBank/DDBJ whole genome shotgun (WGS) entry which is preliminary data.</text>
</comment>
<dbReference type="Gene3D" id="1.10.150.130">
    <property type="match status" value="1"/>
</dbReference>
<dbReference type="GO" id="GO:0003677">
    <property type="term" value="F:DNA binding"/>
    <property type="evidence" value="ECO:0007669"/>
    <property type="project" value="UniProtKB-UniRule"/>
</dbReference>
<proteinExistence type="predicted"/>
<dbReference type="InterPro" id="IPR044068">
    <property type="entry name" value="CB"/>
</dbReference>
<feature type="domain" description="Core-binding (CB)" evidence="6">
    <location>
        <begin position="7"/>
        <end position="88"/>
    </location>
</feature>
<dbReference type="PANTHER" id="PTHR30349:SF90">
    <property type="entry name" value="TYROSINE RECOMBINASE XERD"/>
    <property type="match status" value="1"/>
</dbReference>
<keyword evidence="3" id="KW-0233">DNA recombination</keyword>
<dbReference type="InterPro" id="IPR011010">
    <property type="entry name" value="DNA_brk_join_enz"/>
</dbReference>
<keyword evidence="1" id="KW-0229">DNA integration</keyword>
<evidence type="ECO:0000256" key="4">
    <source>
        <dbReference type="PROSITE-ProRule" id="PRU01248"/>
    </source>
</evidence>
<evidence type="ECO:0000256" key="2">
    <source>
        <dbReference type="ARBA" id="ARBA00023125"/>
    </source>
</evidence>
<dbReference type="GO" id="GO:0015074">
    <property type="term" value="P:DNA integration"/>
    <property type="evidence" value="ECO:0007669"/>
    <property type="project" value="UniProtKB-KW"/>
</dbReference>
<dbReference type="STRING" id="1420583.V473_22990"/>
<dbReference type="AlphaFoldDB" id="A0A0J7XJ06"/>
<organism evidence="7 8">
    <name type="scientific">Sphingobium cupriresistens LL01</name>
    <dbReference type="NCBI Taxonomy" id="1420583"/>
    <lineage>
        <taxon>Bacteria</taxon>
        <taxon>Pseudomonadati</taxon>
        <taxon>Pseudomonadota</taxon>
        <taxon>Alphaproteobacteria</taxon>
        <taxon>Sphingomonadales</taxon>
        <taxon>Sphingomonadaceae</taxon>
        <taxon>Sphingobium</taxon>
    </lineage>
</organism>
<gene>
    <name evidence="7" type="ORF">V473_22990</name>
</gene>
<dbReference type="Gene3D" id="1.10.443.10">
    <property type="entry name" value="Intergrase catalytic core"/>
    <property type="match status" value="1"/>
</dbReference>
<reference evidence="7 8" key="1">
    <citation type="journal article" date="2015" name="G3 (Bethesda)">
        <title>Insights into Ongoing Evolution of the Hexachlorocyclohexane Catabolic Pathway from Comparative Genomics of Ten Sphingomonadaceae Strains.</title>
        <authorList>
            <person name="Pearce S.L."/>
            <person name="Oakeshott J.G."/>
            <person name="Pandey G."/>
        </authorList>
    </citation>
    <scope>NUCLEOTIDE SEQUENCE [LARGE SCALE GENOMIC DNA]</scope>
    <source>
        <strain evidence="7 8">LL01</strain>
    </source>
</reference>
<dbReference type="CDD" id="cd01188">
    <property type="entry name" value="INT_RitA_C_like"/>
    <property type="match status" value="1"/>
</dbReference>
<name>A0A0J7XJ06_9SPHN</name>
<dbReference type="Proteomes" id="UP000052232">
    <property type="component" value="Unassembled WGS sequence"/>
</dbReference>
<evidence type="ECO:0000256" key="3">
    <source>
        <dbReference type="ARBA" id="ARBA00023172"/>
    </source>
</evidence>
<dbReference type="InterPro" id="IPR002104">
    <property type="entry name" value="Integrase_catalytic"/>
</dbReference>
<protein>
    <submittedName>
        <fullName evidence="7">Integrase</fullName>
    </submittedName>
</protein>
<feature type="domain" description="Tyr recombinase" evidence="5">
    <location>
        <begin position="211"/>
        <end position="395"/>
    </location>
</feature>
<evidence type="ECO:0000256" key="1">
    <source>
        <dbReference type="ARBA" id="ARBA00022908"/>
    </source>
</evidence>
<accession>A0A0J7XJ06</accession>
<dbReference type="GO" id="GO:0006310">
    <property type="term" value="P:DNA recombination"/>
    <property type="evidence" value="ECO:0007669"/>
    <property type="project" value="UniProtKB-KW"/>
</dbReference>
<dbReference type="SUPFAM" id="SSF56349">
    <property type="entry name" value="DNA breaking-rejoining enzymes"/>
    <property type="match status" value="1"/>
</dbReference>
<keyword evidence="8" id="KW-1185">Reference proteome</keyword>
<dbReference type="PROSITE" id="PS51900">
    <property type="entry name" value="CB"/>
    <property type="match status" value="1"/>
</dbReference>
<sequence>MPNDLQSPLDRHIVTFMDRLTAENYKPQTIKAYRGLLKRLISLIEAAGISPQDLTAERAAELVRNDERNRREPNKCQNIARRFVAHLIASDAVPAPVATSGQIARAALRVDYEEYLVRQRGISPRTIYHAWRFADRFLDHRFGDGEAKLAAISAGDVVSFLQHLLGRKGPYRDKTAATHMRAFFQYLFQRGVTETNLALCVPTIAQRWDARLPRFLSPEQIEALLAWVRDNPKHGLRDHAMLLMMARLGLRAPEVIAIRLDDIDWRAGELLVRGKGQRYDRLPVPPDVGEAIAAYVREERISASRTLFVSLRAPNGPFKDGQVINTILKDAFAATGVTPPGPYVGSHVLRHSLATNMVRNGASLAEIGDMLRHRSRASTMIYAKLDIDGLRSIAKPWPVAGEAQ</sequence>
<evidence type="ECO:0000313" key="8">
    <source>
        <dbReference type="Proteomes" id="UP000052232"/>
    </source>
</evidence>
<dbReference type="InterPro" id="IPR013762">
    <property type="entry name" value="Integrase-like_cat_sf"/>
</dbReference>
<dbReference type="InterPro" id="IPR050090">
    <property type="entry name" value="Tyrosine_recombinase_XerCD"/>
</dbReference>